<dbReference type="InterPro" id="IPR000515">
    <property type="entry name" value="MetI-like"/>
</dbReference>
<dbReference type="GeneID" id="95405804"/>
<keyword evidence="2 7" id="KW-0813">Transport</keyword>
<comment type="similarity">
    <text evidence="7">Belongs to the binding-protein-dependent transport system permease family.</text>
</comment>
<comment type="subcellular location">
    <subcellularLocation>
        <location evidence="1 7">Cell membrane</location>
        <topology evidence="1 7">Multi-pass membrane protein</topology>
    </subcellularLocation>
</comment>
<evidence type="ECO:0000256" key="7">
    <source>
        <dbReference type="RuleBase" id="RU363032"/>
    </source>
</evidence>
<name>A0ABS4FET9_9BACL</name>
<evidence type="ECO:0000256" key="4">
    <source>
        <dbReference type="ARBA" id="ARBA00022692"/>
    </source>
</evidence>
<dbReference type="EMBL" id="JAGGKI010000010">
    <property type="protein sequence ID" value="MBP1894766.1"/>
    <property type="molecule type" value="Genomic_DNA"/>
</dbReference>
<dbReference type="CDD" id="cd06261">
    <property type="entry name" value="TM_PBP2"/>
    <property type="match status" value="1"/>
</dbReference>
<dbReference type="Gene3D" id="1.10.3720.10">
    <property type="entry name" value="MetI-like"/>
    <property type="match status" value="1"/>
</dbReference>
<feature type="transmembrane region" description="Helical" evidence="7">
    <location>
        <begin position="70"/>
        <end position="94"/>
    </location>
</feature>
<keyword evidence="6 7" id="KW-0472">Membrane</keyword>
<dbReference type="Pfam" id="PF00528">
    <property type="entry name" value="BPD_transp_1"/>
    <property type="match status" value="1"/>
</dbReference>
<evidence type="ECO:0000313" key="10">
    <source>
        <dbReference type="Proteomes" id="UP000706926"/>
    </source>
</evidence>
<comment type="caution">
    <text evidence="9">The sequence shown here is derived from an EMBL/GenBank/DDBJ whole genome shotgun (WGS) entry which is preliminary data.</text>
</comment>
<feature type="transmembrane region" description="Helical" evidence="7">
    <location>
        <begin position="184"/>
        <end position="209"/>
    </location>
</feature>
<proteinExistence type="inferred from homology"/>
<dbReference type="PANTHER" id="PTHR43744:SF8">
    <property type="entry name" value="SN-GLYCEROL-3-PHOSPHATE TRANSPORT SYSTEM PERMEASE PROTEIN UGPE"/>
    <property type="match status" value="1"/>
</dbReference>
<sequence length="277" mass="31449">MNASILGRRLLTHLILILVGLMFLAPFAWLLLTTFKTEDEIFVIPVQWFPSEWIWDNYRNAVQMIPFIKYTWNTIVIALLSVAGVVILSPLVAYGFSRIDFKGRNVLFIIMLSTLMLPMQVTMIPLYVVFNKANLLNSNWPLVLSAWFGTGMAFNVFLIRQFFNGIPIELTESAKIDGASEFRIYSQIILPLAKPALLTIGLFTFLGAWGDFQGALIYLNDQETWTLSIGLKQFIRENSVAWGPLMAAATLFTVPIIILYFFVQKKFIEGITITGMK</sequence>
<dbReference type="PANTHER" id="PTHR43744">
    <property type="entry name" value="ABC TRANSPORTER PERMEASE PROTEIN MG189-RELATED-RELATED"/>
    <property type="match status" value="1"/>
</dbReference>
<accession>A0ABS4FET9</accession>
<reference evidence="9 10" key="1">
    <citation type="submission" date="2021-03" db="EMBL/GenBank/DDBJ databases">
        <title>Genomic Encyclopedia of Type Strains, Phase IV (KMG-IV): sequencing the most valuable type-strain genomes for metagenomic binning, comparative biology and taxonomic classification.</title>
        <authorList>
            <person name="Goeker M."/>
        </authorList>
    </citation>
    <scope>NUCLEOTIDE SEQUENCE [LARGE SCALE GENOMIC DNA]</scope>
    <source>
        <strain evidence="9 10">DSM 15596</strain>
    </source>
</reference>
<dbReference type="SUPFAM" id="SSF161098">
    <property type="entry name" value="MetI-like"/>
    <property type="match status" value="1"/>
</dbReference>
<keyword evidence="5 7" id="KW-1133">Transmembrane helix</keyword>
<evidence type="ECO:0000256" key="2">
    <source>
        <dbReference type="ARBA" id="ARBA00022448"/>
    </source>
</evidence>
<dbReference type="InterPro" id="IPR035906">
    <property type="entry name" value="MetI-like_sf"/>
</dbReference>
<keyword evidence="4 7" id="KW-0812">Transmembrane</keyword>
<dbReference type="Proteomes" id="UP000706926">
    <property type="component" value="Unassembled WGS sequence"/>
</dbReference>
<keyword evidence="10" id="KW-1185">Reference proteome</keyword>
<evidence type="ECO:0000259" key="8">
    <source>
        <dbReference type="PROSITE" id="PS50928"/>
    </source>
</evidence>
<feature type="transmembrane region" description="Helical" evidence="7">
    <location>
        <begin position="106"/>
        <end position="130"/>
    </location>
</feature>
<feature type="transmembrane region" description="Helical" evidence="7">
    <location>
        <begin position="142"/>
        <end position="163"/>
    </location>
</feature>
<evidence type="ECO:0000256" key="1">
    <source>
        <dbReference type="ARBA" id="ARBA00004651"/>
    </source>
</evidence>
<keyword evidence="3" id="KW-1003">Cell membrane</keyword>
<evidence type="ECO:0000256" key="3">
    <source>
        <dbReference type="ARBA" id="ARBA00022475"/>
    </source>
</evidence>
<dbReference type="RefSeq" id="WP_007130841.1">
    <property type="nucleotide sequence ID" value="NZ_BOSA01000011.1"/>
</dbReference>
<evidence type="ECO:0000256" key="6">
    <source>
        <dbReference type="ARBA" id="ARBA00023136"/>
    </source>
</evidence>
<organism evidence="9 10">
    <name type="scientific">Paenibacillus lactis</name>
    <dbReference type="NCBI Taxonomy" id="228574"/>
    <lineage>
        <taxon>Bacteria</taxon>
        <taxon>Bacillati</taxon>
        <taxon>Bacillota</taxon>
        <taxon>Bacilli</taxon>
        <taxon>Bacillales</taxon>
        <taxon>Paenibacillaceae</taxon>
        <taxon>Paenibacillus</taxon>
    </lineage>
</organism>
<protein>
    <submittedName>
        <fullName evidence="9">Multiple sugar transport system permease protein</fullName>
    </submittedName>
</protein>
<gene>
    <name evidence="9" type="ORF">J2Z18_003872</name>
</gene>
<evidence type="ECO:0000256" key="5">
    <source>
        <dbReference type="ARBA" id="ARBA00022989"/>
    </source>
</evidence>
<keyword evidence="9" id="KW-0762">Sugar transport</keyword>
<evidence type="ECO:0000313" key="9">
    <source>
        <dbReference type="EMBL" id="MBP1894766.1"/>
    </source>
</evidence>
<feature type="domain" description="ABC transmembrane type-1" evidence="8">
    <location>
        <begin position="71"/>
        <end position="263"/>
    </location>
</feature>
<feature type="transmembrane region" description="Helical" evidence="7">
    <location>
        <begin position="241"/>
        <end position="263"/>
    </location>
</feature>
<feature type="transmembrane region" description="Helical" evidence="7">
    <location>
        <begin position="12"/>
        <end position="32"/>
    </location>
</feature>
<dbReference type="PROSITE" id="PS50928">
    <property type="entry name" value="ABC_TM1"/>
    <property type="match status" value="1"/>
</dbReference>